<protein>
    <submittedName>
        <fullName evidence="7">ABC transporter transmembrane region</fullName>
    </submittedName>
</protein>
<keyword evidence="8" id="KW-1185">Reference proteome</keyword>
<evidence type="ECO:0000313" key="7">
    <source>
        <dbReference type="EMBL" id="SLN57090.1"/>
    </source>
</evidence>
<feature type="transmembrane region" description="Helical" evidence="5">
    <location>
        <begin position="231"/>
        <end position="253"/>
    </location>
</feature>
<comment type="subcellular location">
    <subcellularLocation>
        <location evidence="1">Cell membrane</location>
        <topology evidence="1">Multi-pass membrane protein</topology>
    </subcellularLocation>
</comment>
<keyword evidence="3 5" id="KW-1133">Transmembrane helix</keyword>
<dbReference type="AlphaFoldDB" id="A0A1Y5T9S1"/>
<dbReference type="Pfam" id="PF00664">
    <property type="entry name" value="ABC_membrane"/>
    <property type="match status" value="1"/>
</dbReference>
<sequence>MLQLYAAIWRVSSGRQIVLIILSLAIAFLAAVPLEFQKDIVNLLTENEINEEDLLWYCSFMMLAILLSLGLKWLMGYRSGLLGEDIIRLIRSRLVEGAVIADTQGEGLRKGTLSTAVSAEAEELGKFAGAAISEPVVQIGTLVSVIGFIATSQPGLGTIALMMILPQVVIVLVTQAKVNQYVAERVRVLRKATDQLTARDVQEAEAAVKTHFDEIYEARRHMFIWKLSTKFLLSTINGAGTVAVLLLGGWLVIEGKTDIGTVVAATIGLGRIQAPTAFLIAFYRQVSANRIKYELLRELFDDQNQRSRANV</sequence>
<accession>A0A1Y5T9S1</accession>
<dbReference type="Gene3D" id="1.20.1560.10">
    <property type="entry name" value="ABC transporter type 1, transmembrane domain"/>
    <property type="match status" value="1"/>
</dbReference>
<feature type="domain" description="ABC transmembrane type-1" evidence="6">
    <location>
        <begin position="17"/>
        <end position="288"/>
    </location>
</feature>
<dbReference type="OrthoDB" id="9760920at2"/>
<dbReference type="GO" id="GO:0005886">
    <property type="term" value="C:plasma membrane"/>
    <property type="evidence" value="ECO:0007669"/>
    <property type="project" value="UniProtKB-SubCell"/>
</dbReference>
<reference evidence="7 8" key="1">
    <citation type="submission" date="2017-03" db="EMBL/GenBank/DDBJ databases">
        <authorList>
            <person name="Afonso C.L."/>
            <person name="Miller P.J."/>
            <person name="Scott M.A."/>
            <person name="Spackman E."/>
            <person name="Goraichik I."/>
            <person name="Dimitrov K.M."/>
            <person name="Suarez D.L."/>
            <person name="Swayne D.E."/>
        </authorList>
    </citation>
    <scope>NUCLEOTIDE SEQUENCE [LARGE SCALE GENOMIC DNA]</scope>
    <source>
        <strain evidence="7 8">CECT 7639</strain>
    </source>
</reference>
<organism evidence="7 8">
    <name type="scientific">Falsiruegeria litorea R37</name>
    <dbReference type="NCBI Taxonomy" id="1200284"/>
    <lineage>
        <taxon>Bacteria</taxon>
        <taxon>Pseudomonadati</taxon>
        <taxon>Pseudomonadota</taxon>
        <taxon>Alphaproteobacteria</taxon>
        <taxon>Rhodobacterales</taxon>
        <taxon>Roseobacteraceae</taxon>
        <taxon>Falsiruegeria</taxon>
    </lineage>
</organism>
<evidence type="ECO:0000259" key="6">
    <source>
        <dbReference type="PROSITE" id="PS50929"/>
    </source>
</evidence>
<dbReference type="GO" id="GO:0015421">
    <property type="term" value="F:ABC-type oligopeptide transporter activity"/>
    <property type="evidence" value="ECO:0007669"/>
    <property type="project" value="TreeGrafter"/>
</dbReference>
<evidence type="ECO:0000256" key="1">
    <source>
        <dbReference type="ARBA" id="ARBA00004651"/>
    </source>
</evidence>
<proteinExistence type="predicted"/>
<feature type="transmembrane region" description="Helical" evidence="5">
    <location>
        <begin position="54"/>
        <end position="74"/>
    </location>
</feature>
<dbReference type="PANTHER" id="PTHR43394:SF1">
    <property type="entry name" value="ATP-BINDING CASSETTE SUB-FAMILY B MEMBER 10, MITOCHONDRIAL"/>
    <property type="match status" value="1"/>
</dbReference>
<feature type="transmembrane region" description="Helical" evidence="5">
    <location>
        <begin position="17"/>
        <end position="34"/>
    </location>
</feature>
<dbReference type="RefSeq" id="WP_085796726.1">
    <property type="nucleotide sequence ID" value="NZ_FWFO01000002.1"/>
</dbReference>
<feature type="transmembrane region" description="Helical" evidence="5">
    <location>
        <begin position="259"/>
        <end position="283"/>
    </location>
</feature>
<evidence type="ECO:0000256" key="5">
    <source>
        <dbReference type="SAM" id="Phobius"/>
    </source>
</evidence>
<dbReference type="GO" id="GO:0005524">
    <property type="term" value="F:ATP binding"/>
    <property type="evidence" value="ECO:0007669"/>
    <property type="project" value="InterPro"/>
</dbReference>
<evidence type="ECO:0000313" key="8">
    <source>
        <dbReference type="Proteomes" id="UP000193077"/>
    </source>
</evidence>
<evidence type="ECO:0000256" key="2">
    <source>
        <dbReference type="ARBA" id="ARBA00022692"/>
    </source>
</evidence>
<gene>
    <name evidence="7" type="ORF">TRL7639_03084</name>
</gene>
<dbReference type="SUPFAM" id="SSF90123">
    <property type="entry name" value="ABC transporter transmembrane region"/>
    <property type="match status" value="1"/>
</dbReference>
<dbReference type="PANTHER" id="PTHR43394">
    <property type="entry name" value="ATP-DEPENDENT PERMEASE MDL1, MITOCHONDRIAL"/>
    <property type="match status" value="1"/>
</dbReference>
<name>A0A1Y5T9S1_9RHOB</name>
<evidence type="ECO:0000256" key="4">
    <source>
        <dbReference type="ARBA" id="ARBA00023136"/>
    </source>
</evidence>
<dbReference type="EMBL" id="FWFO01000002">
    <property type="protein sequence ID" value="SLN57090.1"/>
    <property type="molecule type" value="Genomic_DNA"/>
</dbReference>
<dbReference type="InterPro" id="IPR039421">
    <property type="entry name" value="Type_1_exporter"/>
</dbReference>
<dbReference type="PROSITE" id="PS50929">
    <property type="entry name" value="ABC_TM1F"/>
    <property type="match status" value="1"/>
</dbReference>
<keyword evidence="4 5" id="KW-0472">Membrane</keyword>
<keyword evidence="2 5" id="KW-0812">Transmembrane</keyword>
<dbReference type="Proteomes" id="UP000193077">
    <property type="component" value="Unassembled WGS sequence"/>
</dbReference>
<dbReference type="InterPro" id="IPR036640">
    <property type="entry name" value="ABC1_TM_sf"/>
</dbReference>
<evidence type="ECO:0000256" key="3">
    <source>
        <dbReference type="ARBA" id="ARBA00022989"/>
    </source>
</evidence>
<dbReference type="InterPro" id="IPR011527">
    <property type="entry name" value="ABC1_TM_dom"/>
</dbReference>